<dbReference type="KEGG" id="tko:TK0467"/>
<protein>
    <submittedName>
        <fullName evidence="4">Uncharacterized protein</fullName>
    </submittedName>
</protein>
<keyword evidence="3" id="KW-0472">Membrane</keyword>
<organism evidence="4 5">
    <name type="scientific">Thermococcus kodakarensis (strain ATCC BAA-918 / JCM 12380 / KOD1)</name>
    <name type="common">Pyrococcus kodakaraensis (strain KOD1)</name>
    <dbReference type="NCBI Taxonomy" id="69014"/>
    <lineage>
        <taxon>Archaea</taxon>
        <taxon>Methanobacteriati</taxon>
        <taxon>Methanobacteriota</taxon>
        <taxon>Thermococci</taxon>
        <taxon>Thermococcales</taxon>
        <taxon>Thermococcaceae</taxon>
        <taxon>Thermococcus</taxon>
    </lineage>
</organism>
<keyword evidence="3" id="KW-1133">Transmembrane helix</keyword>
<dbReference type="EMBL" id="AP006878">
    <property type="protein sequence ID" value="BAD84656.1"/>
    <property type="molecule type" value="Genomic_DNA"/>
</dbReference>
<dbReference type="InterPro" id="IPR013320">
    <property type="entry name" value="ConA-like_dom_sf"/>
</dbReference>
<dbReference type="HOGENOM" id="CLU_287980_0_0_2"/>
<evidence type="ECO:0000256" key="1">
    <source>
        <dbReference type="SAM" id="Coils"/>
    </source>
</evidence>
<dbReference type="SUPFAM" id="SSF49899">
    <property type="entry name" value="Concanavalin A-like lectins/glucanases"/>
    <property type="match status" value="1"/>
</dbReference>
<reference evidence="4 5" key="1">
    <citation type="journal article" date="2005" name="Genome Res.">
        <title>Complete genome sequence of the hyperthermophilic archaeon Thermococcus kodakaraensis KOD1 and comparison with Pyrococcus genomes.</title>
        <authorList>
            <person name="Fukui T."/>
            <person name="Atomi H."/>
            <person name="Kanai T."/>
            <person name="Matsumi R."/>
            <person name="Fujiwara S."/>
            <person name="Imanaka T."/>
        </authorList>
    </citation>
    <scope>NUCLEOTIDE SEQUENCE [LARGE SCALE GENOMIC DNA]</scope>
    <source>
        <strain evidence="5">ATCC BAA-918 / JCM 12380 / KOD1</strain>
    </source>
</reference>
<dbReference type="OrthoDB" id="96912at2157"/>
<evidence type="ECO:0000256" key="3">
    <source>
        <dbReference type="SAM" id="Phobius"/>
    </source>
</evidence>
<feature type="compositionally biased region" description="Low complexity" evidence="2">
    <location>
        <begin position="860"/>
        <end position="872"/>
    </location>
</feature>
<evidence type="ECO:0000313" key="5">
    <source>
        <dbReference type="Proteomes" id="UP000000536"/>
    </source>
</evidence>
<dbReference type="GeneID" id="78446978"/>
<dbReference type="AlphaFoldDB" id="Q5JG97"/>
<accession>Q5JG97</accession>
<proteinExistence type="predicted"/>
<dbReference type="Gene3D" id="2.60.120.200">
    <property type="match status" value="2"/>
</dbReference>
<dbReference type="PATRIC" id="fig|69014.16.peg.459"/>
<keyword evidence="1" id="KW-0175">Coiled coil</keyword>
<dbReference type="eggNOG" id="arCOG07534">
    <property type="taxonomic scope" value="Archaea"/>
</dbReference>
<sequence length="1068" mass="118012">MTTRKRASVLLVMMLFLAIVPYKASAGNSIQGYFTTIKSTVKTFFGGDYNGWNPQLKIVPGSEVRISRDEIRVGADFFKEEYSGVKGGKGYYLIAYGTVKSYLDSIATNWPGDDRSPLWHMNIQTYDSDYSTDLFSEILAIEILRTLLPEYNGVDLKAVANGRFEDINSKYSTLGKSDVMKWIQKISNPQVMQVIARRMNDFAGGIPNRNLSTIPDIYGAPYRTAVLVALVEEVDPQLSEEVPFDIPGEILELARVYVGQNRGWDYLNRATMALPILPIKHLSITILGTNYTIGNGIDVLMIDTTNREYLLGLWNGTDYSVILKIKYLNATNLAITPVKYAERAGAILHAGEYPVTLTPSSIGRTIKTPLAGFPWELSEVVMYWTGNPTSYLNYNIKKEGNSYVYEGDPGGLRITPLAEGSFLVTFTNRDGFTFIFGNAAINVTGDMKGKTYLVYPREGAIIQWNSIQMPTTALISANSFDNWHVVGNAYVDPTINAIVLTPDQGYKAGATWYLIPVDLTMTFQARAKFYSGRCGGGDGIWVGFQNAGTNVVGGTGSGVGISGIWPAVGFRIWEIGRSVDLYLNGNFQEITSGVCFADEKEHDMLFYWDPDTETLGIKIDNTYEYTKNIDLISELGQTAYFGFTGGTGGARNLHYVKPIFVGVSLEDLKDLIESTREFLQNVSSLGVDVSDLMTTLSSAEESLQGVDPSDTRTISKISKEVAGIQTEAITRLANKVADLYYKVSLARSVGLSDISLDVNFESGKNSMISGDLTNALKYLNDAFNEANSMAKESLDEIEQNITSLMSEAIKYGVAIGDLKDRQKIIEASKSQGDYVSAYVEAMKIYKQLSKKVEIAKQKTTEQTTTTQSNNKTLEQKTEETTTTQRTSESSPESATTEYPLKVGDWAKYKLKFEASGDNEKISGSIEYKVVVINVDDQGFTIRFEDVKGDLDKYKKLWGDEGKIKEGDTLTIPWDVEPGDNNIYADPKKLPEDGKVKNMIETWEYDTRTGLLKSYKGSVDLFGVKISEEIHLESSNAVKGGSSGSGGICGPAMFITLALVPLILRKKRF</sequence>
<evidence type="ECO:0000313" key="4">
    <source>
        <dbReference type="EMBL" id="BAD84656.1"/>
    </source>
</evidence>
<dbReference type="RefSeq" id="WP_011249422.1">
    <property type="nucleotide sequence ID" value="NC_006624.1"/>
</dbReference>
<dbReference type="NCBIfam" id="TIGR04288">
    <property type="entry name" value="CGP_CTERM"/>
    <property type="match status" value="1"/>
</dbReference>
<dbReference type="Proteomes" id="UP000000536">
    <property type="component" value="Chromosome"/>
</dbReference>
<feature type="region of interest" description="Disordered" evidence="2">
    <location>
        <begin position="857"/>
        <end position="896"/>
    </location>
</feature>
<dbReference type="InParanoid" id="Q5JG97"/>
<keyword evidence="5" id="KW-1185">Reference proteome</keyword>
<dbReference type="EnsemblBacteria" id="BAD84656">
    <property type="protein sequence ID" value="BAD84656"/>
    <property type="gene ID" value="TK0467"/>
</dbReference>
<gene>
    <name evidence="4" type="ordered locus">TK0467</name>
</gene>
<feature type="coiled-coil region" evidence="1">
    <location>
        <begin position="780"/>
        <end position="807"/>
    </location>
</feature>
<keyword evidence="3" id="KW-0812">Transmembrane</keyword>
<name>Q5JG97_THEKO</name>
<feature type="transmembrane region" description="Helical" evidence="3">
    <location>
        <begin position="1043"/>
        <end position="1063"/>
    </location>
</feature>
<dbReference type="STRING" id="69014.TK0467"/>
<dbReference type="InterPro" id="IPR027552">
    <property type="entry name" value="CGP_CTERM"/>
</dbReference>
<feature type="compositionally biased region" description="Low complexity" evidence="2">
    <location>
        <begin position="880"/>
        <end position="896"/>
    </location>
</feature>
<evidence type="ECO:0000256" key="2">
    <source>
        <dbReference type="SAM" id="MobiDB-lite"/>
    </source>
</evidence>